<feature type="compositionally biased region" description="Basic residues" evidence="1">
    <location>
        <begin position="19"/>
        <end position="28"/>
    </location>
</feature>
<evidence type="ECO:0000313" key="3">
    <source>
        <dbReference type="Proteomes" id="UP000323386"/>
    </source>
</evidence>
<feature type="compositionally biased region" description="Low complexity" evidence="1">
    <location>
        <begin position="50"/>
        <end position="61"/>
    </location>
</feature>
<evidence type="ECO:0000256" key="1">
    <source>
        <dbReference type="SAM" id="MobiDB-lite"/>
    </source>
</evidence>
<feature type="compositionally biased region" description="Low complexity" evidence="1">
    <location>
        <begin position="742"/>
        <end position="751"/>
    </location>
</feature>
<name>A0A5C3F2E9_9BASI</name>
<feature type="region of interest" description="Disordered" evidence="1">
    <location>
        <begin position="142"/>
        <end position="178"/>
    </location>
</feature>
<reference evidence="2 3" key="1">
    <citation type="submission" date="2018-03" db="EMBL/GenBank/DDBJ databases">
        <authorList>
            <person name="Guldener U."/>
        </authorList>
    </citation>
    <scope>NUCLEOTIDE SEQUENCE [LARGE SCALE GENOMIC DNA]</scope>
    <source>
        <strain evidence="2 3">DAOM196992</strain>
    </source>
</reference>
<protein>
    <submittedName>
        <fullName evidence="2">Uncharacterized protein</fullName>
    </submittedName>
</protein>
<feature type="region of interest" description="Disordered" evidence="1">
    <location>
        <begin position="553"/>
        <end position="577"/>
    </location>
</feature>
<dbReference type="OrthoDB" id="2550309at2759"/>
<keyword evidence="3" id="KW-1185">Reference proteome</keyword>
<feature type="region of interest" description="Disordered" evidence="1">
    <location>
        <begin position="730"/>
        <end position="752"/>
    </location>
</feature>
<gene>
    <name evidence="2" type="ORF">PSFLO_02956</name>
</gene>
<organism evidence="2 3">
    <name type="scientific">Pseudozyma flocculosa</name>
    <dbReference type="NCBI Taxonomy" id="84751"/>
    <lineage>
        <taxon>Eukaryota</taxon>
        <taxon>Fungi</taxon>
        <taxon>Dikarya</taxon>
        <taxon>Basidiomycota</taxon>
        <taxon>Ustilaginomycotina</taxon>
        <taxon>Ustilaginomycetes</taxon>
        <taxon>Ustilaginales</taxon>
        <taxon>Ustilaginaceae</taxon>
        <taxon>Pseudozyma</taxon>
    </lineage>
</organism>
<dbReference type="Proteomes" id="UP000323386">
    <property type="component" value="Unassembled WGS sequence"/>
</dbReference>
<dbReference type="EMBL" id="OOIP01000007">
    <property type="protein sequence ID" value="SPO37481.1"/>
    <property type="molecule type" value="Genomic_DNA"/>
</dbReference>
<feature type="region of interest" description="Disordered" evidence="1">
    <location>
        <begin position="190"/>
        <end position="211"/>
    </location>
</feature>
<evidence type="ECO:0000313" key="2">
    <source>
        <dbReference type="EMBL" id="SPO37481.1"/>
    </source>
</evidence>
<sequence length="886" mass="97542">MSSSLALPPLVLSARAAAARHWRSRGPRPRIAQHGQPASPRLALPGLTISNSSSSSSSSSSIHNTRGGINVAAAAPRIAPPSGHAPHGRASRSAAGPSRCFCQSHGPAKSSSSAAPALLADAYDPSPYDARDAYFAAPSRYQQPSLGDADEDLPTSAPMQLATSSTSPPRRSPKADFFTSALSEPAFIDRDQDEGKGMGKAKGKGKAKEAERLPNWSDQLAPDIVNSYLDRARVLLRSGERSLPAIAKSFPSSSECSRSQLKELQCLVLRDCMDREVDAGIVRDLYRSAAGDREFICTSDHGMQPSLSLNLQRSTVWLCFRYFVVAGLLRDAVWITSDPRLKRSQARFLIEQLLFGLEEPEVRARVELDPTTAAIDSLVNPLPPSSSPPPLCTPEQRDTRLALQELSESMRGWIDAGVQFKKPALQRATMLLCQARSYSHLLRLVRSLQQRVQRDMDALRQDMRTAGGLVRLRAQDDSDPPIFLPESRVVRIISSLCSQEGDGPRTAYEIFRMLPPVKRSRPMYHSLMERFGEVSILPAGIASSPSYLAQAWDGEDVEEVSSGSPPPPLPYSHQQPARSEDRELWDDYCRATQLVDGDATATAAAEMAHMISSRMLSHALHDNLGLIREDLLYLHHAAGSSTTFLDLTEPSQLAVLSCAIRHGDMSTGFRLARLLLSHVSAVDSGGDGRTGAEIRRQREALDRRRTRIFNALLEGAVDVRDVSLRRSSVAVHRHAPDPPPSSGAAGASVAGQKYAKRRLKHKRLTRSQRLQRFLDRFRNLLDRFDLRPDWKTVGLVVRLLTRWDHVVDVDKLEDVTCIIHERLLFSARKSDQRTLGGAKKKADDRKGAAIVLRTLVKAFERRGDVASARVVLDLLQRCSRYHGASM</sequence>
<feature type="region of interest" description="Disordered" evidence="1">
    <location>
        <begin position="19"/>
        <end position="113"/>
    </location>
</feature>
<proteinExistence type="predicted"/>
<accession>A0A5C3F2E9</accession>
<dbReference type="AlphaFoldDB" id="A0A5C3F2E9"/>